<evidence type="ECO:0000256" key="7">
    <source>
        <dbReference type="ARBA" id="ARBA00022898"/>
    </source>
</evidence>
<feature type="compositionally biased region" description="Low complexity" evidence="10">
    <location>
        <begin position="61"/>
        <end position="71"/>
    </location>
</feature>
<comment type="catalytic activity">
    <reaction evidence="8">
        <text>L-histidinol phosphate + 2-oxoglutarate = 3-(imidazol-4-yl)-2-oxopropyl phosphate + L-glutamate</text>
        <dbReference type="Rhea" id="RHEA:23744"/>
        <dbReference type="ChEBI" id="CHEBI:16810"/>
        <dbReference type="ChEBI" id="CHEBI:29985"/>
        <dbReference type="ChEBI" id="CHEBI:57766"/>
        <dbReference type="ChEBI" id="CHEBI:57980"/>
        <dbReference type="EC" id="2.6.1.9"/>
    </reaction>
</comment>
<keyword evidence="6 12" id="KW-0808">Transferase</keyword>
<comment type="similarity">
    <text evidence="3 9">Belongs to the class-II pyridoxal-phosphate-dependent aminotransferase family.</text>
</comment>
<evidence type="ECO:0000256" key="2">
    <source>
        <dbReference type="ARBA" id="ARBA00005011"/>
    </source>
</evidence>
<dbReference type="SUPFAM" id="SSF53383">
    <property type="entry name" value="PLP-dependent transferases"/>
    <property type="match status" value="1"/>
</dbReference>
<dbReference type="AlphaFoldDB" id="A0AAN6JQS0"/>
<evidence type="ECO:0000256" key="1">
    <source>
        <dbReference type="ARBA" id="ARBA00001933"/>
    </source>
</evidence>
<dbReference type="InterPro" id="IPR015424">
    <property type="entry name" value="PyrdxlP-dep_Trfase"/>
</dbReference>
<accession>A0AAN6JQS0</accession>
<comment type="caution">
    <text evidence="12">The sequence shown here is derived from an EMBL/GenBank/DDBJ whole genome shotgun (WGS) entry which is preliminary data.</text>
</comment>
<sequence>MPSLKPAHFSLADLIRPNILALQPYRCARDDYQSGILLDANENAIGHSLPEGSFVPHDIPSSSSSTTAAASNGTPITGSGSKDPLQLHRYPDPALYGLKESLVQLRNLDSTSQVFLGVGSDEVLDLVQRICGTPGKDKIAICPPTYGMYSVCAAVNDLAVVKVPLVLEKGEFSLDTEAVLTALRADPSIKIIFLCSPGNPTGTLLRLADIKRILDEPGYKGLVVVDEAYIDFAEEEKRVGSRYTEQEHVSAVSLVKEYANLIVSQTLSKAFGLAAIRLGIAYANPALIQIMNNTKAPYNISVPTAYLGSRALTPEGLDLMRTNVRTLIENRAWLIQALQSSCAGVGEVLGANDANFVLVQILSESADVDGKRTLDSQRAGWVYKKMAEEQGLVVRNRASELGCEGCLRITVGTKEESERCVELMCELLGRK</sequence>
<name>A0AAN6JQS0_9BASI</name>
<dbReference type="PANTHER" id="PTHR42885">
    <property type="entry name" value="HISTIDINOL-PHOSPHATE AMINOTRANSFERASE-RELATED"/>
    <property type="match status" value="1"/>
</dbReference>
<dbReference type="InterPro" id="IPR015421">
    <property type="entry name" value="PyrdxlP-dep_Trfase_major"/>
</dbReference>
<proteinExistence type="inferred from homology"/>
<feature type="region of interest" description="Disordered" evidence="10">
    <location>
        <begin position="49"/>
        <end position="86"/>
    </location>
</feature>
<evidence type="ECO:0000256" key="8">
    <source>
        <dbReference type="ARBA" id="ARBA00047481"/>
    </source>
</evidence>
<dbReference type="InterPro" id="IPR015422">
    <property type="entry name" value="PyrdxlP-dep_Trfase_small"/>
</dbReference>
<dbReference type="EC" id="2.6.1.9" evidence="4"/>
<dbReference type="Gene3D" id="3.90.1150.10">
    <property type="entry name" value="Aspartate Aminotransferase, domain 1"/>
    <property type="match status" value="1"/>
</dbReference>
<feature type="domain" description="Aminotransferase class I/classII large" evidence="11">
    <location>
        <begin position="86"/>
        <end position="422"/>
    </location>
</feature>
<keyword evidence="7 9" id="KW-0663">Pyridoxal phosphate</keyword>
<dbReference type="PANTHER" id="PTHR42885:SF2">
    <property type="entry name" value="HISTIDINOL-PHOSPHATE AMINOTRANSFERASE"/>
    <property type="match status" value="1"/>
</dbReference>
<dbReference type="Gene3D" id="3.40.640.10">
    <property type="entry name" value="Type I PLP-dependent aspartate aminotransferase-like (Major domain)"/>
    <property type="match status" value="1"/>
</dbReference>
<reference evidence="12" key="1">
    <citation type="journal article" date="2023" name="PhytoFront">
        <title>Draft Genome Resources of Seven Strains of Tilletia horrida, Causal Agent of Kernel Smut of Rice.</title>
        <authorList>
            <person name="Khanal S."/>
            <person name="Antony Babu S."/>
            <person name="Zhou X.G."/>
        </authorList>
    </citation>
    <scope>NUCLEOTIDE SEQUENCE</scope>
    <source>
        <strain evidence="12">TX6</strain>
    </source>
</reference>
<comment type="cofactor">
    <cofactor evidence="1 9">
        <name>pyridoxal 5'-phosphate</name>
        <dbReference type="ChEBI" id="CHEBI:597326"/>
    </cofactor>
</comment>
<evidence type="ECO:0000256" key="6">
    <source>
        <dbReference type="ARBA" id="ARBA00022679"/>
    </source>
</evidence>
<evidence type="ECO:0000313" key="13">
    <source>
        <dbReference type="Proteomes" id="UP001176517"/>
    </source>
</evidence>
<organism evidence="12 13">
    <name type="scientific">Tilletia horrida</name>
    <dbReference type="NCBI Taxonomy" id="155126"/>
    <lineage>
        <taxon>Eukaryota</taxon>
        <taxon>Fungi</taxon>
        <taxon>Dikarya</taxon>
        <taxon>Basidiomycota</taxon>
        <taxon>Ustilaginomycotina</taxon>
        <taxon>Exobasidiomycetes</taxon>
        <taxon>Tilletiales</taxon>
        <taxon>Tilletiaceae</taxon>
        <taxon>Tilletia</taxon>
    </lineage>
</organism>
<keyword evidence="5 12" id="KW-0032">Aminotransferase</keyword>
<dbReference type="GO" id="GO:0030170">
    <property type="term" value="F:pyridoxal phosphate binding"/>
    <property type="evidence" value="ECO:0007669"/>
    <property type="project" value="InterPro"/>
</dbReference>
<evidence type="ECO:0000259" key="11">
    <source>
        <dbReference type="Pfam" id="PF00155"/>
    </source>
</evidence>
<evidence type="ECO:0000256" key="9">
    <source>
        <dbReference type="RuleBase" id="RU003693"/>
    </source>
</evidence>
<evidence type="ECO:0000256" key="3">
    <source>
        <dbReference type="ARBA" id="ARBA00008392"/>
    </source>
</evidence>
<dbReference type="EMBL" id="JAPDMZ010000111">
    <property type="protein sequence ID" value="KAK0549509.1"/>
    <property type="molecule type" value="Genomic_DNA"/>
</dbReference>
<dbReference type="GO" id="GO:0004400">
    <property type="term" value="F:histidinol-phosphate transaminase activity"/>
    <property type="evidence" value="ECO:0007669"/>
    <property type="project" value="UniProtKB-EC"/>
</dbReference>
<dbReference type="InterPro" id="IPR004839">
    <property type="entry name" value="Aminotransferase_I/II_large"/>
</dbReference>
<evidence type="ECO:0000313" key="12">
    <source>
        <dbReference type="EMBL" id="KAK0549509.1"/>
    </source>
</evidence>
<protein>
    <recommendedName>
        <fullName evidence="4">histidinol-phosphate transaminase</fullName>
        <ecNumber evidence="4">2.6.1.9</ecNumber>
    </recommendedName>
</protein>
<keyword evidence="13" id="KW-1185">Reference proteome</keyword>
<dbReference type="InterPro" id="IPR001917">
    <property type="entry name" value="Aminotrans_II_pyridoxalP_BS"/>
</dbReference>
<evidence type="ECO:0000256" key="10">
    <source>
        <dbReference type="SAM" id="MobiDB-lite"/>
    </source>
</evidence>
<comment type="pathway">
    <text evidence="2">Amino-acid biosynthesis; L-histidine biosynthesis; L-histidine from 5-phospho-alpha-D-ribose 1-diphosphate: step 7/9.</text>
</comment>
<dbReference type="Proteomes" id="UP001176517">
    <property type="component" value="Unassembled WGS sequence"/>
</dbReference>
<dbReference type="PROSITE" id="PS00599">
    <property type="entry name" value="AA_TRANSFER_CLASS_2"/>
    <property type="match status" value="1"/>
</dbReference>
<evidence type="ECO:0000256" key="5">
    <source>
        <dbReference type="ARBA" id="ARBA00022576"/>
    </source>
</evidence>
<gene>
    <name evidence="12" type="primary">HIS5</name>
    <name evidence="12" type="ORF">OC846_004041</name>
</gene>
<dbReference type="CDD" id="cd00609">
    <property type="entry name" value="AAT_like"/>
    <property type="match status" value="1"/>
</dbReference>
<dbReference type="Pfam" id="PF00155">
    <property type="entry name" value="Aminotran_1_2"/>
    <property type="match status" value="1"/>
</dbReference>
<evidence type="ECO:0000256" key="4">
    <source>
        <dbReference type="ARBA" id="ARBA00012748"/>
    </source>
</evidence>